<evidence type="ECO:0000313" key="3">
    <source>
        <dbReference type="Proteomes" id="UP000324143"/>
    </source>
</evidence>
<dbReference type="PANTHER" id="PTHR43750:SF3">
    <property type="entry name" value="UDP-GLUCOSE 6-DEHYDROGENASE TUAD"/>
    <property type="match status" value="1"/>
</dbReference>
<name>A0A5D0MLB9_9BACT</name>
<reference evidence="2" key="1">
    <citation type="submission" date="2019-08" db="EMBL/GenBank/DDBJ databases">
        <title>Genomic characterization of a novel candidate phylum (ARYD3) from a high temperature, high salinity tertiary oil reservoir in north central Oklahoma, USA.</title>
        <authorList>
            <person name="Youssef N.H."/>
            <person name="Yadav A."/>
            <person name="Elshahed M.S."/>
        </authorList>
    </citation>
    <scope>NUCLEOTIDE SEQUENCE [LARGE SCALE GENOMIC DNA]</scope>
    <source>
        <strain evidence="2">ARYD3</strain>
    </source>
</reference>
<comment type="caution">
    <text evidence="2">The sequence shown here is derived from an EMBL/GenBank/DDBJ whole genome shotgun (WGS) entry which is preliminary data.</text>
</comment>
<dbReference type="Gene3D" id="3.40.50.720">
    <property type="entry name" value="NAD(P)-binding Rossmann-like Domain"/>
    <property type="match status" value="1"/>
</dbReference>
<dbReference type="Proteomes" id="UP000324143">
    <property type="component" value="Unassembled WGS sequence"/>
</dbReference>
<accession>A0A5D0MLB9</accession>
<gene>
    <name evidence="2" type="ORF">FXF47_04600</name>
</gene>
<dbReference type="AlphaFoldDB" id="A0A5D0MLB9"/>
<keyword evidence="3" id="KW-1185">Reference proteome</keyword>
<feature type="domain" description="UDP-glucose/GDP-mannose dehydrogenase C-terminal" evidence="1">
    <location>
        <begin position="42"/>
        <end position="147"/>
    </location>
</feature>
<dbReference type="SMART" id="SM00984">
    <property type="entry name" value="UDPG_MGDP_dh_C"/>
    <property type="match status" value="1"/>
</dbReference>
<evidence type="ECO:0000259" key="1">
    <source>
        <dbReference type="SMART" id="SM00984"/>
    </source>
</evidence>
<dbReference type="GO" id="GO:0016616">
    <property type="term" value="F:oxidoreductase activity, acting on the CH-OH group of donors, NAD or NADP as acceptor"/>
    <property type="evidence" value="ECO:0007669"/>
    <property type="project" value="InterPro"/>
</dbReference>
<evidence type="ECO:0000313" key="2">
    <source>
        <dbReference type="EMBL" id="TYB31349.1"/>
    </source>
</evidence>
<dbReference type="InterPro" id="IPR014027">
    <property type="entry name" value="UDP-Glc/GDP-Man_DH_C"/>
</dbReference>
<dbReference type="Pfam" id="PF03720">
    <property type="entry name" value="UDPG_MGDP_dh_C"/>
    <property type="match status" value="1"/>
</dbReference>
<organism evidence="2 3">
    <name type="scientific">Candidatus Mcinerneyibacterium aminivorans</name>
    <dbReference type="NCBI Taxonomy" id="2703815"/>
    <lineage>
        <taxon>Bacteria</taxon>
        <taxon>Candidatus Macinerneyibacteriota</taxon>
        <taxon>Candidatus Mcinerneyibacteria</taxon>
        <taxon>Candidatus Mcinerneyibacteriales</taxon>
        <taxon>Candidatus Mcinerneyibacteriaceae</taxon>
        <taxon>Candidatus Mcinerneyibacterium</taxon>
    </lineage>
</organism>
<dbReference type="PANTHER" id="PTHR43750">
    <property type="entry name" value="UDP-GLUCOSE 6-DEHYDROGENASE TUAD"/>
    <property type="match status" value="1"/>
</dbReference>
<sequence>GWKHDVDLKVIQSAIDANEKQKMKMVEKIEKKMGDLENKTITILGLTFKPETDDMREAPSLTIVPELINKGAKIQTFCPEGFKEASWRLKDYEEDIKYCKNEYEAAKESDAIVILTEWHQFRGMDLKKLKKNMKSNYFFDFRNIYSHDGNVSELFEYEGVGI</sequence>
<protein>
    <submittedName>
        <fullName evidence="2">UDP-glucose/GDP-mannose dehydrogenase family protein</fullName>
    </submittedName>
</protein>
<dbReference type="SUPFAM" id="SSF52413">
    <property type="entry name" value="UDP-glucose/GDP-mannose dehydrogenase C-terminal domain"/>
    <property type="match status" value="1"/>
</dbReference>
<feature type="non-terminal residue" evidence="2">
    <location>
        <position position="1"/>
    </location>
</feature>
<dbReference type="GO" id="GO:0051287">
    <property type="term" value="F:NAD binding"/>
    <property type="evidence" value="ECO:0007669"/>
    <property type="project" value="InterPro"/>
</dbReference>
<dbReference type="EMBL" id="VSIX01000039">
    <property type="protein sequence ID" value="TYB31349.1"/>
    <property type="molecule type" value="Genomic_DNA"/>
</dbReference>
<dbReference type="InterPro" id="IPR036220">
    <property type="entry name" value="UDP-Glc/GDP-Man_DH_C_sf"/>
</dbReference>
<proteinExistence type="predicted"/>